<accession>A0AC34Q1D0</accession>
<reference evidence="2" key="1">
    <citation type="submission" date="2022-11" db="UniProtKB">
        <authorList>
            <consortium name="WormBaseParasite"/>
        </authorList>
    </citation>
    <scope>IDENTIFICATION</scope>
</reference>
<evidence type="ECO:0000313" key="2">
    <source>
        <dbReference type="WBParaSite" id="JU765_v2.g11886.t1"/>
    </source>
</evidence>
<evidence type="ECO:0000313" key="1">
    <source>
        <dbReference type="Proteomes" id="UP000887576"/>
    </source>
</evidence>
<dbReference type="Proteomes" id="UP000887576">
    <property type="component" value="Unplaced"/>
</dbReference>
<name>A0AC34Q1D0_9BILA</name>
<protein>
    <submittedName>
        <fullName evidence="2">Uncharacterized protein</fullName>
    </submittedName>
</protein>
<organism evidence="1 2">
    <name type="scientific">Panagrolaimus sp. JU765</name>
    <dbReference type="NCBI Taxonomy" id="591449"/>
    <lineage>
        <taxon>Eukaryota</taxon>
        <taxon>Metazoa</taxon>
        <taxon>Ecdysozoa</taxon>
        <taxon>Nematoda</taxon>
        <taxon>Chromadorea</taxon>
        <taxon>Rhabditida</taxon>
        <taxon>Tylenchina</taxon>
        <taxon>Panagrolaimomorpha</taxon>
        <taxon>Panagrolaimoidea</taxon>
        <taxon>Panagrolaimidae</taxon>
        <taxon>Panagrolaimus</taxon>
    </lineage>
</organism>
<proteinExistence type="predicted"/>
<dbReference type="WBParaSite" id="JU765_v2.g11886.t1">
    <property type="protein sequence ID" value="JU765_v2.g11886.t1"/>
    <property type="gene ID" value="JU765_v2.g11886"/>
</dbReference>
<sequence>MKKRISIKSSRFENDKLICESSDDDVLNFSTEEEMIKLLKMVKFMKIDRGTIYQIFSISNFGFVSPMKNLWLDAMEFLENFYFVLKDEFFDVNMEIAQKLNHPKVCVISNYLPSEKLLKFVDAFPILASLTCVDHNVDDELLTFLASKSSKSYPWKRLIFVFVHAPATPFPSGFSIGAVEHFFRHASFIDESQIFLDINAALPEVEDMFKRIGKYEVSLLKQEEKEVKMKLKKIDEEIFITFAMLLNL</sequence>